<feature type="non-terminal residue" evidence="2">
    <location>
        <position position="111"/>
    </location>
</feature>
<evidence type="ECO:0000259" key="1">
    <source>
        <dbReference type="Pfam" id="PF06985"/>
    </source>
</evidence>
<dbReference type="Pfam" id="PF06985">
    <property type="entry name" value="HET"/>
    <property type="match status" value="1"/>
</dbReference>
<reference evidence="2 3" key="1">
    <citation type="submission" date="2016-05" db="EMBL/GenBank/DDBJ databases">
        <title>Comparative analysis of secretome profiles of manganese(II)-oxidizing ascomycete fungi.</title>
        <authorList>
            <consortium name="DOE Joint Genome Institute"/>
            <person name="Zeiner C.A."/>
            <person name="Purvine S.O."/>
            <person name="Zink E.M."/>
            <person name="Wu S."/>
            <person name="Pasa-Tolic L."/>
            <person name="Chaput D.L."/>
            <person name="Haridas S."/>
            <person name="Grigoriev I.V."/>
            <person name="Santelli C.M."/>
            <person name="Hansel C.M."/>
        </authorList>
    </citation>
    <scope>NUCLEOTIDE SEQUENCE [LARGE SCALE GENOMIC DNA]</scope>
    <source>
        <strain evidence="2 3">SRC1lrK2f</strain>
    </source>
</reference>
<accession>A0A177D7F1</accession>
<dbReference type="RefSeq" id="XP_018380531.1">
    <property type="nucleotide sequence ID" value="XM_018533718.1"/>
</dbReference>
<dbReference type="KEGG" id="aalt:CC77DRAFT_921178"/>
<dbReference type="STRING" id="5599.A0A177D7F1"/>
<sequence>IETIKAWIRTCELSHISCNAQETTMSLYLVDVVAECIKFMPTARTNYVALSYVWGNVECTKLNRENLNALQAAGSLSSESDIAIIPHTIRDAMRLTAELDIRYLWVDSLCL</sequence>
<dbReference type="Proteomes" id="UP000077248">
    <property type="component" value="Unassembled WGS sequence"/>
</dbReference>
<dbReference type="GeneID" id="29119312"/>
<evidence type="ECO:0000313" key="2">
    <source>
        <dbReference type="EMBL" id="OAG15110.1"/>
    </source>
</evidence>
<name>A0A177D7F1_ALTAL</name>
<feature type="domain" description="Heterokaryon incompatibility" evidence="1">
    <location>
        <begin position="47"/>
        <end position="110"/>
    </location>
</feature>
<dbReference type="PANTHER" id="PTHR33112:SF1">
    <property type="entry name" value="HETEROKARYON INCOMPATIBILITY DOMAIN-CONTAINING PROTEIN"/>
    <property type="match status" value="1"/>
</dbReference>
<keyword evidence="3" id="KW-1185">Reference proteome</keyword>
<dbReference type="AlphaFoldDB" id="A0A177D7F1"/>
<dbReference type="InterPro" id="IPR010730">
    <property type="entry name" value="HET"/>
</dbReference>
<protein>
    <submittedName>
        <fullName evidence="2">HET-domain-containing protein</fullName>
    </submittedName>
</protein>
<dbReference type="EMBL" id="KV441495">
    <property type="protein sequence ID" value="OAG15110.1"/>
    <property type="molecule type" value="Genomic_DNA"/>
</dbReference>
<dbReference type="VEuPathDB" id="FungiDB:CC77DRAFT_921178"/>
<dbReference type="PANTHER" id="PTHR33112">
    <property type="entry name" value="DOMAIN PROTEIN, PUTATIVE-RELATED"/>
    <property type="match status" value="1"/>
</dbReference>
<proteinExistence type="predicted"/>
<gene>
    <name evidence="2" type="ORF">CC77DRAFT_921178</name>
</gene>
<organism evidence="2 3">
    <name type="scientific">Alternaria alternata</name>
    <name type="common">Alternaria rot fungus</name>
    <name type="synonym">Torula alternata</name>
    <dbReference type="NCBI Taxonomy" id="5599"/>
    <lineage>
        <taxon>Eukaryota</taxon>
        <taxon>Fungi</taxon>
        <taxon>Dikarya</taxon>
        <taxon>Ascomycota</taxon>
        <taxon>Pezizomycotina</taxon>
        <taxon>Dothideomycetes</taxon>
        <taxon>Pleosporomycetidae</taxon>
        <taxon>Pleosporales</taxon>
        <taxon>Pleosporineae</taxon>
        <taxon>Pleosporaceae</taxon>
        <taxon>Alternaria</taxon>
        <taxon>Alternaria sect. Alternaria</taxon>
        <taxon>Alternaria alternata complex</taxon>
    </lineage>
</organism>
<feature type="non-terminal residue" evidence="2">
    <location>
        <position position="1"/>
    </location>
</feature>
<evidence type="ECO:0000313" key="3">
    <source>
        <dbReference type="Proteomes" id="UP000077248"/>
    </source>
</evidence>